<evidence type="ECO:0000313" key="8">
    <source>
        <dbReference type="Proteomes" id="UP000734854"/>
    </source>
</evidence>
<feature type="region of interest" description="Disordered" evidence="5">
    <location>
        <begin position="1027"/>
        <end position="1063"/>
    </location>
</feature>
<dbReference type="InterPro" id="IPR036961">
    <property type="entry name" value="Kinesin_motor_dom_sf"/>
</dbReference>
<keyword evidence="1" id="KW-0493">Microtubule</keyword>
<comment type="caution">
    <text evidence="7">The sequence shown here is derived from an EMBL/GenBank/DDBJ whole genome shotgun (WGS) entry which is preliminary data.</text>
</comment>
<evidence type="ECO:0000256" key="2">
    <source>
        <dbReference type="ARBA" id="ARBA00023175"/>
    </source>
</evidence>
<comment type="similarity">
    <text evidence="3">Belongs to the TRAFAC class myosin-kinesin ATPase superfamily. Kinesin family.</text>
</comment>
<dbReference type="EMBL" id="JACMSC010000003">
    <property type="protein sequence ID" value="KAG6528048.1"/>
    <property type="molecule type" value="Genomic_DNA"/>
</dbReference>
<dbReference type="GO" id="GO:0005524">
    <property type="term" value="F:ATP binding"/>
    <property type="evidence" value="ECO:0007669"/>
    <property type="project" value="UniProtKB-UniRule"/>
</dbReference>
<dbReference type="Pfam" id="PF00225">
    <property type="entry name" value="Kinesin"/>
    <property type="match status" value="1"/>
</dbReference>
<feature type="coiled-coil region" evidence="4">
    <location>
        <begin position="969"/>
        <end position="1010"/>
    </location>
</feature>
<organism evidence="7 8">
    <name type="scientific">Zingiber officinale</name>
    <name type="common">Ginger</name>
    <name type="synonym">Amomum zingiber</name>
    <dbReference type="NCBI Taxonomy" id="94328"/>
    <lineage>
        <taxon>Eukaryota</taxon>
        <taxon>Viridiplantae</taxon>
        <taxon>Streptophyta</taxon>
        <taxon>Embryophyta</taxon>
        <taxon>Tracheophyta</taxon>
        <taxon>Spermatophyta</taxon>
        <taxon>Magnoliopsida</taxon>
        <taxon>Liliopsida</taxon>
        <taxon>Zingiberales</taxon>
        <taxon>Zingiberaceae</taxon>
        <taxon>Zingiber</taxon>
    </lineage>
</organism>
<dbReference type="InterPro" id="IPR001752">
    <property type="entry name" value="Kinesin_motor_dom"/>
</dbReference>
<dbReference type="InterPro" id="IPR027640">
    <property type="entry name" value="Kinesin-like_fam"/>
</dbReference>
<feature type="region of interest" description="Disordered" evidence="5">
    <location>
        <begin position="556"/>
        <end position="577"/>
    </location>
</feature>
<keyword evidence="3" id="KW-0067">ATP-binding</keyword>
<dbReference type="GO" id="GO:0007018">
    <property type="term" value="P:microtubule-based movement"/>
    <property type="evidence" value="ECO:0007669"/>
    <property type="project" value="InterPro"/>
</dbReference>
<evidence type="ECO:0000256" key="4">
    <source>
        <dbReference type="SAM" id="Coils"/>
    </source>
</evidence>
<dbReference type="PRINTS" id="PR00380">
    <property type="entry name" value="KINESINHEAVY"/>
</dbReference>
<name>A0A8J5LRY5_ZINOF</name>
<dbReference type="PANTHER" id="PTHR47968">
    <property type="entry name" value="CENTROMERE PROTEIN E"/>
    <property type="match status" value="1"/>
</dbReference>
<evidence type="ECO:0000256" key="1">
    <source>
        <dbReference type="ARBA" id="ARBA00022701"/>
    </source>
</evidence>
<proteinExistence type="inferred from homology"/>
<feature type="domain" description="Kinesin motor" evidence="6">
    <location>
        <begin position="97"/>
        <end position="455"/>
    </location>
</feature>
<evidence type="ECO:0000259" key="6">
    <source>
        <dbReference type="PROSITE" id="PS50067"/>
    </source>
</evidence>
<dbReference type="Proteomes" id="UP000734854">
    <property type="component" value="Unassembled WGS sequence"/>
</dbReference>
<accession>A0A8J5LRY5</accession>
<feature type="binding site" evidence="3">
    <location>
        <begin position="170"/>
        <end position="177"/>
    </location>
    <ligand>
        <name>ATP</name>
        <dbReference type="ChEBI" id="CHEBI:30616"/>
    </ligand>
</feature>
<dbReference type="SUPFAM" id="SSF52540">
    <property type="entry name" value="P-loop containing nucleoside triphosphate hydrolases"/>
    <property type="match status" value="1"/>
</dbReference>
<keyword evidence="2 3" id="KW-0505">Motor protein</keyword>
<dbReference type="GO" id="GO:0005874">
    <property type="term" value="C:microtubule"/>
    <property type="evidence" value="ECO:0007669"/>
    <property type="project" value="UniProtKB-KW"/>
</dbReference>
<dbReference type="AlphaFoldDB" id="A0A8J5LRY5"/>
<keyword evidence="8" id="KW-1185">Reference proteome</keyword>
<dbReference type="InterPro" id="IPR027417">
    <property type="entry name" value="P-loop_NTPase"/>
</dbReference>
<protein>
    <recommendedName>
        <fullName evidence="6">Kinesin motor domain-containing protein</fullName>
    </recommendedName>
</protein>
<feature type="coiled-coil region" evidence="4">
    <location>
        <begin position="462"/>
        <end position="489"/>
    </location>
</feature>
<dbReference type="GO" id="GO:0008017">
    <property type="term" value="F:microtubule binding"/>
    <property type="evidence" value="ECO:0007669"/>
    <property type="project" value="InterPro"/>
</dbReference>
<feature type="region of interest" description="Disordered" evidence="5">
    <location>
        <begin position="1"/>
        <end position="92"/>
    </location>
</feature>
<feature type="compositionally biased region" description="Low complexity" evidence="5">
    <location>
        <begin position="11"/>
        <end position="26"/>
    </location>
</feature>
<sequence>MEALRVQSPKSSVRSILSPLRSRSPSGAGRKRASPLASRSGSENENPNTQIEPPNSPSSFTRKALPHPTDGLPLQKQSGVADELRGSDGSLDPYGSSVKVVVRLRSGSGRKTDVVVRKISSNSLSLGDRSFNFHSVLGPESTQEDVFKMVGIPLVNYSLAGFNTSIVSYGQTGSGKTYTMWGPAGAMVDDGSTNSEQGIAPRLFKMLFSEIHRIHNDQINDLLDPTQRNLQIRDDPKNGSHVENLTDEYVTTIDDITQLLVKGLTNRKVGTTSMNSKSSRSHIIFTCIVESWCKLSATKCFSNSKTSRIVLADLAGSDDGIFEAAGSQCLKERKHIKKSLAKLGIVCSSSLTKTLTTLFYASEYRVRARRESERAPHGIKKVVDEGKLVNILGEAENSLGDKNITYYTHSCLTHLLKDTLGGNAKAAVICAICPDESSRSGTLSTLRFGERAKHVQNKPVINEITEDYVNDLSDQIRQLKEELMNTKLDEGKSNVSKDWQFNGWKGRQSLNLLRASLNRSLNLPNVDQESDEEMDVDEEDVSQLCVQLENLNSSVEDKSNNIDLTEESDRENNQNAKSVDANASKMSLGLSIPCQEQLMLGDPVLCSSPKVGNTLKRSVVAPEGIIRTSLKSSKANPTDSLAASLQRGLQMIDYHESSSCPRSSFVGLSFEHLASISVQKENVDASPSLCSACKNAILDNGCEDKQIDINGPSANLTEREKELEALCANQATTIKHLNSLIDNQKQEEEQHLSDENLSKNSPLQPDERAALLLEIETLKNQLKTIKDVSDNDSLLEQIRNGSTSSSAMGEDYEKEKQKWTESESRWICLTEELRVDLEQNRRLAEKKEMELDMEKTCTAELNDALQRSILGHGKIVEHYVELQETYDELLLKHRKIMEGIAEVKKAAQKAGRKGCGSAFAAALSAELSTLRIDREKERTYLKEQNRKLRIQLRDTAEAVHAAGELLVRLREAEAAAYEAEEKCGNAQQEVERMRKQMEKLKRKHQMELLTMKHFLAESRLPESALEPMYHHRESEITEEGAAPPSAAPYDDQSWRSAFRPSYQ</sequence>
<evidence type="ECO:0000256" key="5">
    <source>
        <dbReference type="SAM" id="MobiDB-lite"/>
    </source>
</evidence>
<dbReference type="SMART" id="SM00129">
    <property type="entry name" value="KISc"/>
    <property type="match status" value="1"/>
</dbReference>
<evidence type="ECO:0000256" key="3">
    <source>
        <dbReference type="PROSITE-ProRule" id="PRU00283"/>
    </source>
</evidence>
<dbReference type="PANTHER" id="PTHR47968:SF15">
    <property type="entry name" value="KINESIN-LIKE PROTEIN KIN-12F"/>
    <property type="match status" value="1"/>
</dbReference>
<dbReference type="PROSITE" id="PS50067">
    <property type="entry name" value="KINESIN_MOTOR_2"/>
    <property type="match status" value="1"/>
</dbReference>
<dbReference type="GO" id="GO:0003777">
    <property type="term" value="F:microtubule motor activity"/>
    <property type="evidence" value="ECO:0007669"/>
    <property type="project" value="InterPro"/>
</dbReference>
<keyword evidence="4" id="KW-0175">Coiled coil</keyword>
<keyword evidence="3" id="KW-0547">Nucleotide-binding</keyword>
<feature type="compositionally biased region" description="Polar residues" evidence="5">
    <location>
        <begin position="37"/>
        <end position="61"/>
    </location>
</feature>
<evidence type="ECO:0000313" key="7">
    <source>
        <dbReference type="EMBL" id="KAG6528048.1"/>
    </source>
</evidence>
<dbReference type="Gene3D" id="3.40.850.10">
    <property type="entry name" value="Kinesin motor domain"/>
    <property type="match status" value="1"/>
</dbReference>
<reference evidence="7 8" key="1">
    <citation type="submission" date="2020-08" db="EMBL/GenBank/DDBJ databases">
        <title>Plant Genome Project.</title>
        <authorList>
            <person name="Zhang R.-G."/>
        </authorList>
    </citation>
    <scope>NUCLEOTIDE SEQUENCE [LARGE SCALE GENOMIC DNA]</scope>
    <source>
        <tissue evidence="7">Rhizome</tissue>
    </source>
</reference>
<gene>
    <name evidence="7" type="ORF">ZIOFF_010186</name>
</gene>